<gene>
    <name evidence="3" type="ORF">H6H00_05660</name>
</gene>
<dbReference type="RefSeq" id="WP_185720285.1">
    <property type="nucleotide sequence ID" value="NZ_BAAAWI010000001.1"/>
</dbReference>
<name>A0A7G7MKZ7_9PSEU</name>
<feature type="transmembrane region" description="Helical" evidence="2">
    <location>
        <begin position="126"/>
        <end position="144"/>
    </location>
</feature>
<keyword evidence="2" id="KW-0472">Membrane</keyword>
<sequence>MIGPVTAGSTVVHVAGFVALLLVVFTGSWAASIATVAHEGGHVVVALLSGRNPRGFKVNEGDGGGGETVFDAGWGVSLIFIGLAGYLTPPLLGLAGANLVLAGKSWSVLWVSVLLLIGSFLHARGLFTNLVVVLAGAGIGWVAATGSDDLQALVAVTLVWLMLFGGIRALLGQGLGVSGSDAAQLSRFTWIPAILWVALFCSSRSSASGSAVGASSVSDQRATKRVTSVP</sequence>
<dbReference type="KEGG" id="ppel:H6H00_05660"/>
<reference evidence="3 4" key="1">
    <citation type="submission" date="2020-08" db="EMBL/GenBank/DDBJ databases">
        <authorList>
            <person name="Mo P."/>
        </authorList>
    </citation>
    <scope>NUCLEOTIDE SEQUENCE [LARGE SCALE GENOMIC DNA]</scope>
    <source>
        <strain evidence="3 4">CGMCC 4.1532</strain>
    </source>
</reference>
<organism evidence="3 4">
    <name type="scientific">Pseudonocardia petroleophila</name>
    <dbReference type="NCBI Taxonomy" id="37331"/>
    <lineage>
        <taxon>Bacteria</taxon>
        <taxon>Bacillati</taxon>
        <taxon>Actinomycetota</taxon>
        <taxon>Actinomycetes</taxon>
        <taxon>Pseudonocardiales</taxon>
        <taxon>Pseudonocardiaceae</taxon>
        <taxon>Pseudonocardia</taxon>
    </lineage>
</organism>
<keyword evidence="2" id="KW-1133">Transmembrane helix</keyword>
<feature type="transmembrane region" description="Helical" evidence="2">
    <location>
        <begin position="150"/>
        <end position="171"/>
    </location>
</feature>
<keyword evidence="2" id="KW-0812">Transmembrane</keyword>
<evidence type="ECO:0000313" key="4">
    <source>
        <dbReference type="Proteomes" id="UP000515728"/>
    </source>
</evidence>
<dbReference type="Pfam" id="PF13398">
    <property type="entry name" value="Peptidase_M50B"/>
    <property type="match status" value="1"/>
</dbReference>
<feature type="compositionally biased region" description="Low complexity" evidence="1">
    <location>
        <begin position="209"/>
        <end position="218"/>
    </location>
</feature>
<accession>A0A7G7MKZ7</accession>
<dbReference type="AlphaFoldDB" id="A0A7G7MKZ7"/>
<protein>
    <submittedName>
        <fullName evidence="3">M50 family metallopeptidase</fullName>
    </submittedName>
</protein>
<feature type="transmembrane region" description="Helical" evidence="2">
    <location>
        <begin position="15"/>
        <end position="48"/>
    </location>
</feature>
<dbReference type="InterPro" id="IPR049500">
    <property type="entry name" value="Peptidase_M50B-like"/>
</dbReference>
<evidence type="ECO:0000256" key="2">
    <source>
        <dbReference type="SAM" id="Phobius"/>
    </source>
</evidence>
<proteinExistence type="predicted"/>
<dbReference type="Proteomes" id="UP000515728">
    <property type="component" value="Chromosome"/>
</dbReference>
<evidence type="ECO:0000313" key="3">
    <source>
        <dbReference type="EMBL" id="QNG53458.1"/>
    </source>
</evidence>
<feature type="transmembrane region" description="Helical" evidence="2">
    <location>
        <begin position="69"/>
        <end position="87"/>
    </location>
</feature>
<feature type="region of interest" description="Disordered" evidence="1">
    <location>
        <begin position="209"/>
        <end position="230"/>
    </location>
</feature>
<dbReference type="EMBL" id="CP060131">
    <property type="protein sequence ID" value="QNG53458.1"/>
    <property type="molecule type" value="Genomic_DNA"/>
</dbReference>
<feature type="transmembrane region" description="Helical" evidence="2">
    <location>
        <begin position="99"/>
        <end position="121"/>
    </location>
</feature>
<evidence type="ECO:0000256" key="1">
    <source>
        <dbReference type="SAM" id="MobiDB-lite"/>
    </source>
</evidence>
<keyword evidence="4" id="KW-1185">Reference proteome</keyword>